<keyword evidence="2" id="KW-0479">Metal-binding</keyword>
<evidence type="ECO:0000256" key="2">
    <source>
        <dbReference type="ARBA" id="ARBA00022723"/>
    </source>
</evidence>
<keyword evidence="4" id="KW-0862">Zinc</keyword>
<evidence type="ECO:0000256" key="3">
    <source>
        <dbReference type="ARBA" id="ARBA00022771"/>
    </source>
</evidence>
<dbReference type="AlphaFoldDB" id="A0A098DNR0"/>
<evidence type="ECO:0000313" key="11">
    <source>
        <dbReference type="EnsemblFungi" id="CEF83496"/>
    </source>
</evidence>
<dbReference type="GO" id="GO:0006357">
    <property type="term" value="P:regulation of transcription by RNA polymerase II"/>
    <property type="evidence" value="ECO:0007669"/>
    <property type="project" value="TreeGrafter"/>
</dbReference>
<reference evidence="11" key="3">
    <citation type="submission" date="2017-01" db="UniProtKB">
        <authorList>
            <consortium name="EnsemblFungi"/>
        </authorList>
    </citation>
    <scope>IDENTIFICATION</scope>
    <source>
        <strain evidence="11">PH-1 / ATCC MYA-4620 / FGSC 9075 / NRRL 31084</strain>
    </source>
</reference>
<dbReference type="InterPro" id="IPR013087">
    <property type="entry name" value="Znf_C2H2_type"/>
</dbReference>
<name>A0A098DNR0_GIBZE</name>
<organism evidence="11">
    <name type="scientific">Gibberella zeae (strain ATCC MYA-4620 / CBS 123657 / FGSC 9075 / NRRL 31084 / PH-1)</name>
    <name type="common">Wheat head blight fungus</name>
    <name type="synonym">Fusarium graminearum</name>
    <dbReference type="NCBI Taxonomy" id="229533"/>
    <lineage>
        <taxon>Eukaryota</taxon>
        <taxon>Fungi</taxon>
        <taxon>Dikarya</taxon>
        <taxon>Ascomycota</taxon>
        <taxon>Pezizomycotina</taxon>
        <taxon>Sordariomycetes</taxon>
        <taxon>Hypocreomycetidae</taxon>
        <taxon>Hypocreales</taxon>
        <taxon>Nectriaceae</taxon>
        <taxon>Fusarium</taxon>
    </lineage>
</organism>
<evidence type="ECO:0000259" key="10">
    <source>
        <dbReference type="PROSITE" id="PS50157"/>
    </source>
</evidence>
<reference evidence="11" key="2">
    <citation type="journal article" date="2010" name="Nature">
        <title>Comparative genomics reveals mobile pathogenicity chromosomes in Fusarium.</title>
        <authorList>
            <person name="Ma L.J."/>
            <person name="van der Does H.C."/>
            <person name="Borkovich K.A."/>
            <person name="Coleman J.J."/>
            <person name="Daboussi M.J."/>
            <person name="Di Pietro A."/>
            <person name="Dufresne M."/>
            <person name="Freitag M."/>
            <person name="Grabherr M."/>
            <person name="Henrissat B."/>
            <person name="Houterman P.M."/>
            <person name="Kang S."/>
            <person name="Shim W.B."/>
            <person name="Woloshuk C."/>
            <person name="Xie X."/>
            <person name="Xu J.R."/>
            <person name="Antoniw J."/>
            <person name="Baker S.E."/>
            <person name="Bluhm B.H."/>
            <person name="Breakspear A."/>
            <person name="Brown D.W."/>
            <person name="Butchko R.A."/>
            <person name="Chapman S."/>
            <person name="Coulson R."/>
            <person name="Coutinho P.M."/>
            <person name="Danchin E.G."/>
            <person name="Diener A."/>
            <person name="Gale L.R."/>
            <person name="Gardiner D.M."/>
            <person name="Goff S."/>
            <person name="Hammond-Kosack K.E."/>
            <person name="Hilburn K."/>
            <person name="Hua-Van A."/>
            <person name="Jonkers W."/>
            <person name="Kazan K."/>
            <person name="Kodira C.D."/>
            <person name="Koehrsen M."/>
            <person name="Kumar L."/>
            <person name="Lee Y.H."/>
            <person name="Li L."/>
            <person name="Manners J.M."/>
            <person name="Miranda-Saavedra D."/>
            <person name="Mukherjee M."/>
            <person name="Park G."/>
            <person name="Park J."/>
            <person name="Park S.Y."/>
            <person name="Proctor R.H."/>
            <person name="Regev A."/>
            <person name="Ruiz-Roldan M.C."/>
            <person name="Sain D."/>
            <person name="Sakthikumar S."/>
            <person name="Sykes S."/>
            <person name="Schwartz D.C."/>
            <person name="Turgeon B.G."/>
            <person name="Wapinski I."/>
            <person name="Yoder O."/>
            <person name="Young S."/>
            <person name="Zeng Q."/>
            <person name="Zhou S."/>
            <person name="Galagan J."/>
            <person name="Cuomo C.A."/>
            <person name="Kistler H.C."/>
            <person name="Rep M."/>
        </authorList>
    </citation>
    <scope>GENOME REANNOTATION</scope>
    <source>
        <strain evidence="11">PH-1 / ATCC MYA-4620 / FGSC 9075 / NRRL 31084</strain>
    </source>
</reference>
<dbReference type="SUPFAM" id="SSF57667">
    <property type="entry name" value="beta-beta-alpha zinc fingers"/>
    <property type="match status" value="1"/>
</dbReference>
<evidence type="ECO:0000256" key="1">
    <source>
        <dbReference type="ARBA" id="ARBA00004123"/>
    </source>
</evidence>
<dbReference type="PROSITE" id="PS00028">
    <property type="entry name" value="ZINC_FINGER_C2H2_1"/>
    <property type="match status" value="2"/>
</dbReference>
<keyword evidence="5" id="KW-0805">Transcription regulation</keyword>
<dbReference type="Gene3D" id="3.30.160.60">
    <property type="entry name" value="Classic Zinc Finger"/>
    <property type="match status" value="2"/>
</dbReference>
<comment type="subcellular location">
    <subcellularLocation>
        <location evidence="1">Nucleus</location>
    </subcellularLocation>
</comment>
<dbReference type="PANTHER" id="PTHR46179">
    <property type="entry name" value="ZINC FINGER PROTEIN"/>
    <property type="match status" value="1"/>
</dbReference>
<keyword evidence="7" id="KW-0539">Nucleus</keyword>
<evidence type="ECO:0000256" key="7">
    <source>
        <dbReference type="ARBA" id="ARBA00023242"/>
    </source>
</evidence>
<feature type="region of interest" description="Disordered" evidence="9">
    <location>
        <begin position="378"/>
        <end position="408"/>
    </location>
</feature>
<feature type="domain" description="C2H2-type" evidence="10">
    <location>
        <begin position="148"/>
        <end position="177"/>
    </location>
</feature>
<dbReference type="InterPro" id="IPR036236">
    <property type="entry name" value="Znf_C2H2_sf"/>
</dbReference>
<dbReference type="GO" id="GO:0008270">
    <property type="term" value="F:zinc ion binding"/>
    <property type="evidence" value="ECO:0007669"/>
    <property type="project" value="UniProtKB-KW"/>
</dbReference>
<accession>A0A098DNR0</accession>
<dbReference type="EnsemblFungi" id="CEF83496">
    <property type="protein sequence ID" value="CEF83496"/>
    <property type="gene ID" value="FGRRES_07187_M"/>
</dbReference>
<evidence type="ECO:0000256" key="6">
    <source>
        <dbReference type="ARBA" id="ARBA00023163"/>
    </source>
</evidence>
<dbReference type="InterPro" id="IPR051061">
    <property type="entry name" value="Zinc_finger_trans_reg"/>
</dbReference>
<keyword evidence="6" id="KW-0804">Transcription</keyword>
<proteinExistence type="predicted"/>
<feature type="domain" description="C2H2-type" evidence="10">
    <location>
        <begin position="118"/>
        <end position="148"/>
    </location>
</feature>
<evidence type="ECO:0000256" key="9">
    <source>
        <dbReference type="SAM" id="MobiDB-lite"/>
    </source>
</evidence>
<dbReference type="GO" id="GO:0005634">
    <property type="term" value="C:nucleus"/>
    <property type="evidence" value="ECO:0007669"/>
    <property type="project" value="UniProtKB-SubCell"/>
</dbReference>
<gene>
    <name evidence="11" type="primary">FG07187.1</name>
</gene>
<protein>
    <recommendedName>
        <fullName evidence="10">C2H2-type domain-containing protein</fullName>
    </recommendedName>
</protein>
<reference evidence="11" key="1">
    <citation type="journal article" date="2007" name="Science">
        <title>The Fusarium graminearum genome reveals a link between localized polymorphism and pathogen specialization.</title>
        <authorList>
            <person name="Cuomo C.A."/>
            <person name="Gueldener U."/>
            <person name="Xu J.-R."/>
            <person name="Trail F."/>
            <person name="Turgeon B.G."/>
            <person name="Di Pietro A."/>
            <person name="Walton J.D."/>
            <person name="Ma L.-J."/>
            <person name="Baker S.E."/>
            <person name="Rep M."/>
            <person name="Adam G."/>
            <person name="Antoniw J."/>
            <person name="Baldwin T."/>
            <person name="Calvo S.E."/>
            <person name="Chang Y.-L."/>
            <person name="DeCaprio D."/>
            <person name="Gale L.R."/>
            <person name="Gnerre S."/>
            <person name="Goswami R.S."/>
            <person name="Hammond-Kosack K."/>
            <person name="Harris L.J."/>
            <person name="Hilburn K."/>
            <person name="Kennell J.C."/>
            <person name="Kroken S."/>
            <person name="Magnuson J.K."/>
            <person name="Mannhaupt G."/>
            <person name="Mauceli E.W."/>
            <person name="Mewes H.-W."/>
            <person name="Mitterbauer R."/>
            <person name="Muehlbauer G."/>
            <person name="Muensterkoetter M."/>
            <person name="Nelson D."/>
            <person name="O'Donnell K."/>
            <person name="Ouellet T."/>
            <person name="Qi W."/>
            <person name="Quesneville H."/>
            <person name="Roncero M.I.G."/>
            <person name="Seong K.-Y."/>
            <person name="Tetko I.V."/>
            <person name="Urban M."/>
            <person name="Waalwijk C."/>
            <person name="Ward T.J."/>
            <person name="Yao J."/>
            <person name="Birren B.W."/>
            <person name="Kistler H.C."/>
        </authorList>
    </citation>
    <scope>NUCLEOTIDE SEQUENCE [LARGE SCALE GENOMIC DNA]</scope>
    <source>
        <strain evidence="11">PH-1 / ATCC MYA-4620 / FGSC 9075 / NRRL 31084</strain>
    </source>
</reference>
<dbReference type="PROSITE" id="PS50157">
    <property type="entry name" value="ZINC_FINGER_C2H2_2"/>
    <property type="match status" value="2"/>
</dbReference>
<evidence type="ECO:0000256" key="4">
    <source>
        <dbReference type="ARBA" id="ARBA00022833"/>
    </source>
</evidence>
<dbReference type="PANTHER" id="PTHR46179:SF13">
    <property type="entry name" value="C2H2-TYPE DOMAIN-CONTAINING PROTEIN"/>
    <property type="match status" value="1"/>
</dbReference>
<dbReference type="SMART" id="SM00355">
    <property type="entry name" value="ZnF_C2H2"/>
    <property type="match status" value="9"/>
</dbReference>
<evidence type="ECO:0000256" key="5">
    <source>
        <dbReference type="ARBA" id="ARBA00023015"/>
    </source>
</evidence>
<evidence type="ECO:0000256" key="8">
    <source>
        <dbReference type="PROSITE-ProRule" id="PRU00042"/>
    </source>
</evidence>
<sequence>MLIRVSQKYKCPYANQCDCNETFESQEAASNHSFGHDVTPLHIRDGQFLCPYTEDFGRKGCKATFGTIGEINGHISSVHKEKGIPIPCPISSDCEITGYRTEGLRLHCDVHHRKKHTYPCPYEDCDKSYPLHSSLYDHIQTKHSGKKFVCHLCGKELKSRTGLRDHINSPAHNDKTYPCPHKDDPVIQYPEEFRSAFLAKTHARNEHEGHKDDEKKIHTFPGAGDPYNCTEKSSDKSNARSHYRDVHLKVTQKCPHCGIDVKNLTKHLKYHEKEFLCPDSACTKRLDTSEEALLHVTDPSHQPNVSMFDCPFSSCHLAVKGRGLLKHALVNHWNMHIRKGHVSHEEKLVLIPFKRRPFRMMELFEDIYKSGKFIDHTCNTDSGDSNSPEDDQEDQHEEDQEIENRKANEDKAVSLATRGQNCPGASSVKDGLVLERCQFLTIIDLDTARLKQRKGKTILEGRCVECQASLREKQLLSRFTNSSLDGLKDVDVNSLRERFTNYTQTKWQVPADYQTVMDIAEKIKAGNRLGTKLVVLDVEFSPVSDQVWEIAVVEFVSGKVVINALVDHGDDIRHTFSSYKTPKLLEEVSKSVHRKVYSQEGRLKKYGNGDPGIFSCHNGF</sequence>
<feature type="compositionally biased region" description="Acidic residues" evidence="9">
    <location>
        <begin position="387"/>
        <end position="401"/>
    </location>
</feature>
<accession>A0A0E0SAN3</accession>
<dbReference type="EMBL" id="HG970335">
    <property type="status" value="NOT_ANNOTATED_CDS"/>
    <property type="molecule type" value="Genomic_DNA"/>
</dbReference>
<keyword evidence="3 8" id="KW-0863">Zinc-finger</keyword>